<dbReference type="AlphaFoldDB" id="A0A2U3DC85"/>
<evidence type="ECO:0000313" key="12">
    <source>
        <dbReference type="EMBL" id="PWI58855.1"/>
    </source>
</evidence>
<comment type="function">
    <text evidence="10">Necessary for normal cell division and for the maintenance of normal septation.</text>
</comment>
<feature type="domain" description="EngB-type G" evidence="11">
    <location>
        <begin position="22"/>
        <end position="196"/>
    </location>
</feature>
<dbReference type="SUPFAM" id="SSF52540">
    <property type="entry name" value="P-loop containing nucleoside triphosphate hydrolases"/>
    <property type="match status" value="1"/>
</dbReference>
<accession>A0A2U3DC85</accession>
<dbReference type="PROSITE" id="PS51706">
    <property type="entry name" value="G_ENGB"/>
    <property type="match status" value="1"/>
</dbReference>
<evidence type="ECO:0000256" key="3">
    <source>
        <dbReference type="ARBA" id="ARBA00022618"/>
    </source>
</evidence>
<dbReference type="Proteomes" id="UP000245380">
    <property type="component" value="Unassembled WGS sequence"/>
</dbReference>
<dbReference type="InterPro" id="IPR030393">
    <property type="entry name" value="G_ENGB_dom"/>
</dbReference>
<dbReference type="Pfam" id="PF01926">
    <property type="entry name" value="MMR_HSR1"/>
    <property type="match status" value="1"/>
</dbReference>
<dbReference type="InterPro" id="IPR019987">
    <property type="entry name" value="GTP-bd_ribosome_bio_YsxC"/>
</dbReference>
<protein>
    <recommendedName>
        <fullName evidence="10">Probable GTP-binding protein EngB</fullName>
    </recommendedName>
</protein>
<keyword evidence="9 10" id="KW-0131">Cell cycle</keyword>
<dbReference type="NCBIfam" id="TIGR00231">
    <property type="entry name" value="small_GTP"/>
    <property type="match status" value="1"/>
</dbReference>
<sequence>MIIRSAEFTISAVRLEQCPANGEPEIAFVGRSNVGKSSLLNKLLNRRNLARISGQPGKTQTLNFYHINNTFYLVDLPGYGYARVSKELRAKWGPMVEEYLMRRNSLIQVVQLIDVRHPPTRDDQQMFEWLHYHGRTPLVVATKADKIARGMYAKHTQQIRVNLGMQSSQLPVILTSADTGYGIQEVWDTLARKLKEYPGYSESSL</sequence>
<dbReference type="EMBL" id="MPDK01000002">
    <property type="protein sequence ID" value="PWI58855.1"/>
    <property type="molecule type" value="Genomic_DNA"/>
</dbReference>
<dbReference type="GO" id="GO:0005525">
    <property type="term" value="F:GTP binding"/>
    <property type="evidence" value="ECO:0007669"/>
    <property type="project" value="UniProtKB-UniRule"/>
</dbReference>
<name>A0A2U3DC85_SULT2</name>
<keyword evidence="13" id="KW-1185">Reference proteome</keyword>
<evidence type="ECO:0000256" key="8">
    <source>
        <dbReference type="ARBA" id="ARBA00023210"/>
    </source>
</evidence>
<keyword evidence="6" id="KW-0460">Magnesium</keyword>
<evidence type="ECO:0000313" key="13">
    <source>
        <dbReference type="Proteomes" id="UP000245380"/>
    </source>
</evidence>
<reference evidence="12 13" key="1">
    <citation type="submission" date="2016-11" db="EMBL/GenBank/DDBJ databases">
        <title>Comparative genomics of Acidibacillus ferroxidans species.</title>
        <authorList>
            <person name="Oliveira G."/>
            <person name="Nunes G."/>
            <person name="Oliveira R."/>
            <person name="Araujo F."/>
            <person name="Salim A."/>
            <person name="Scholte L."/>
            <person name="Morais D."/>
            <person name="Nancucheo I."/>
            <person name="Johnson D.B."/>
            <person name="Grail B."/>
            <person name="Bittencourt J."/>
            <person name="Valadares R."/>
        </authorList>
    </citation>
    <scope>NUCLEOTIDE SEQUENCE [LARGE SCALE GENOMIC DNA]</scope>
    <source>
        <strain evidence="12 13">Y002</strain>
    </source>
</reference>
<dbReference type="RefSeq" id="WP_219930611.1">
    <property type="nucleotide sequence ID" value="NZ_MPDK01000002.1"/>
</dbReference>
<keyword evidence="4" id="KW-0479">Metal-binding</keyword>
<dbReference type="PANTHER" id="PTHR11649">
    <property type="entry name" value="MSS1/TRME-RELATED GTP-BINDING PROTEIN"/>
    <property type="match status" value="1"/>
</dbReference>
<gene>
    <name evidence="10" type="primary">engB</name>
    <name evidence="12" type="ORF">BM613_01835</name>
</gene>
<dbReference type="HAMAP" id="MF_00321">
    <property type="entry name" value="GTPase_EngB"/>
    <property type="match status" value="1"/>
</dbReference>
<dbReference type="GO" id="GO:0000917">
    <property type="term" value="P:division septum assembly"/>
    <property type="evidence" value="ECO:0007669"/>
    <property type="project" value="UniProtKB-KW"/>
</dbReference>
<dbReference type="GO" id="GO:0046872">
    <property type="term" value="F:metal ion binding"/>
    <property type="evidence" value="ECO:0007669"/>
    <property type="project" value="UniProtKB-KW"/>
</dbReference>
<evidence type="ECO:0000256" key="7">
    <source>
        <dbReference type="ARBA" id="ARBA00023134"/>
    </source>
</evidence>
<evidence type="ECO:0000256" key="4">
    <source>
        <dbReference type="ARBA" id="ARBA00022723"/>
    </source>
</evidence>
<dbReference type="FunFam" id="3.40.50.300:FF:000098">
    <property type="entry name" value="Probable GTP-binding protein EngB"/>
    <property type="match status" value="1"/>
</dbReference>
<keyword evidence="5 10" id="KW-0547">Nucleotide-binding</keyword>
<keyword evidence="8 10" id="KW-0717">Septation</keyword>
<evidence type="ECO:0000256" key="9">
    <source>
        <dbReference type="ARBA" id="ARBA00023306"/>
    </source>
</evidence>
<keyword evidence="7 10" id="KW-0342">GTP-binding</keyword>
<evidence type="ECO:0000256" key="5">
    <source>
        <dbReference type="ARBA" id="ARBA00022741"/>
    </source>
</evidence>
<dbReference type="InterPro" id="IPR027417">
    <property type="entry name" value="P-loop_NTPase"/>
</dbReference>
<evidence type="ECO:0000259" key="11">
    <source>
        <dbReference type="PROSITE" id="PS51706"/>
    </source>
</evidence>
<keyword evidence="3 10" id="KW-0132">Cell division</keyword>
<evidence type="ECO:0000256" key="6">
    <source>
        <dbReference type="ARBA" id="ARBA00022842"/>
    </source>
</evidence>
<dbReference type="PANTHER" id="PTHR11649:SF13">
    <property type="entry name" value="ENGB-TYPE G DOMAIN-CONTAINING PROTEIN"/>
    <property type="match status" value="1"/>
</dbReference>
<dbReference type="InterPro" id="IPR006073">
    <property type="entry name" value="GTP-bd"/>
</dbReference>
<dbReference type="NCBIfam" id="TIGR03598">
    <property type="entry name" value="GTPase_YsxC"/>
    <property type="match status" value="1"/>
</dbReference>
<dbReference type="InterPro" id="IPR005225">
    <property type="entry name" value="Small_GTP-bd"/>
</dbReference>
<comment type="cofactor">
    <cofactor evidence="1">
        <name>Mg(2+)</name>
        <dbReference type="ChEBI" id="CHEBI:18420"/>
    </cofactor>
</comment>
<comment type="caution">
    <text evidence="12">The sequence shown here is derived from an EMBL/GenBank/DDBJ whole genome shotgun (WGS) entry which is preliminary data.</text>
</comment>
<dbReference type="GO" id="GO:0005829">
    <property type="term" value="C:cytosol"/>
    <property type="evidence" value="ECO:0007669"/>
    <property type="project" value="TreeGrafter"/>
</dbReference>
<dbReference type="Gene3D" id="3.40.50.300">
    <property type="entry name" value="P-loop containing nucleotide triphosphate hydrolases"/>
    <property type="match status" value="1"/>
</dbReference>
<dbReference type="CDD" id="cd01876">
    <property type="entry name" value="YihA_EngB"/>
    <property type="match status" value="1"/>
</dbReference>
<evidence type="ECO:0000256" key="2">
    <source>
        <dbReference type="ARBA" id="ARBA00009638"/>
    </source>
</evidence>
<evidence type="ECO:0000256" key="10">
    <source>
        <dbReference type="HAMAP-Rule" id="MF_00321"/>
    </source>
</evidence>
<comment type="similarity">
    <text evidence="2 10">Belongs to the TRAFAC class TrmE-Era-EngA-EngB-Septin-like GTPase superfamily. EngB GTPase family.</text>
</comment>
<organism evidence="12 13">
    <name type="scientific">Sulfoacidibacillus thermotolerans</name>
    <name type="common">Acidibacillus sulfuroxidans</name>
    <dbReference type="NCBI Taxonomy" id="1765684"/>
    <lineage>
        <taxon>Bacteria</taxon>
        <taxon>Bacillati</taxon>
        <taxon>Bacillota</taxon>
        <taxon>Bacilli</taxon>
        <taxon>Bacillales</taxon>
        <taxon>Alicyclobacillaceae</taxon>
        <taxon>Sulfoacidibacillus</taxon>
    </lineage>
</organism>
<evidence type="ECO:0000256" key="1">
    <source>
        <dbReference type="ARBA" id="ARBA00001946"/>
    </source>
</evidence>
<proteinExistence type="inferred from homology"/>